<feature type="transmembrane region" description="Helical" evidence="7">
    <location>
        <begin position="92"/>
        <end position="117"/>
    </location>
</feature>
<evidence type="ECO:0000256" key="3">
    <source>
        <dbReference type="ARBA" id="ARBA00022475"/>
    </source>
</evidence>
<dbReference type="Pfam" id="PF00528">
    <property type="entry name" value="BPD_transp_1"/>
    <property type="match status" value="1"/>
</dbReference>
<protein>
    <submittedName>
        <fullName evidence="9">Sugar ABC transporter permease</fullName>
    </submittedName>
</protein>
<feature type="domain" description="ABC transmembrane type-1" evidence="8">
    <location>
        <begin position="92"/>
        <end position="310"/>
    </location>
</feature>
<dbReference type="InterPro" id="IPR035906">
    <property type="entry name" value="MetI-like_sf"/>
</dbReference>
<evidence type="ECO:0000256" key="6">
    <source>
        <dbReference type="ARBA" id="ARBA00023136"/>
    </source>
</evidence>
<evidence type="ECO:0000256" key="7">
    <source>
        <dbReference type="RuleBase" id="RU363032"/>
    </source>
</evidence>
<dbReference type="PANTHER" id="PTHR43227">
    <property type="entry name" value="BLL4140 PROTEIN"/>
    <property type="match status" value="1"/>
</dbReference>
<proteinExistence type="inferred from homology"/>
<dbReference type="GO" id="GO:0005886">
    <property type="term" value="C:plasma membrane"/>
    <property type="evidence" value="ECO:0007669"/>
    <property type="project" value="UniProtKB-SubCell"/>
</dbReference>
<feature type="transmembrane region" description="Helical" evidence="7">
    <location>
        <begin position="234"/>
        <end position="257"/>
    </location>
</feature>
<dbReference type="RefSeq" id="WP_175602039.1">
    <property type="nucleotide sequence ID" value="NZ_JABWGO010000004.1"/>
</dbReference>
<keyword evidence="4 7" id="KW-0812">Transmembrane</keyword>
<comment type="caution">
    <text evidence="9">The sequence shown here is derived from an EMBL/GenBank/DDBJ whole genome shotgun (WGS) entry which is preliminary data.</text>
</comment>
<organism evidence="9 10">
    <name type="scientific">Nonomuraea rhodomycinica</name>
    <dbReference type="NCBI Taxonomy" id="1712872"/>
    <lineage>
        <taxon>Bacteria</taxon>
        <taxon>Bacillati</taxon>
        <taxon>Actinomycetota</taxon>
        <taxon>Actinomycetes</taxon>
        <taxon>Streptosporangiales</taxon>
        <taxon>Streptosporangiaceae</taxon>
        <taxon>Nonomuraea</taxon>
    </lineage>
</organism>
<evidence type="ECO:0000256" key="4">
    <source>
        <dbReference type="ARBA" id="ARBA00022692"/>
    </source>
</evidence>
<keyword evidence="3" id="KW-1003">Cell membrane</keyword>
<keyword evidence="5 7" id="KW-1133">Transmembrane helix</keyword>
<accession>A0A7Y6IR33</accession>
<feature type="transmembrane region" description="Helical" evidence="7">
    <location>
        <begin position="176"/>
        <end position="198"/>
    </location>
</feature>
<reference evidence="9 10" key="1">
    <citation type="submission" date="2020-06" db="EMBL/GenBank/DDBJ databases">
        <authorList>
            <person name="Chanama M."/>
        </authorList>
    </citation>
    <scope>NUCLEOTIDE SEQUENCE [LARGE SCALE GENOMIC DNA]</scope>
    <source>
        <strain evidence="9 10">TBRC6557</strain>
    </source>
</reference>
<feature type="transmembrane region" description="Helical" evidence="7">
    <location>
        <begin position="292"/>
        <end position="309"/>
    </location>
</feature>
<feature type="transmembrane region" description="Helical" evidence="7">
    <location>
        <begin position="33"/>
        <end position="62"/>
    </location>
</feature>
<evidence type="ECO:0000256" key="2">
    <source>
        <dbReference type="ARBA" id="ARBA00022448"/>
    </source>
</evidence>
<evidence type="ECO:0000256" key="1">
    <source>
        <dbReference type="ARBA" id="ARBA00004651"/>
    </source>
</evidence>
<dbReference type="SUPFAM" id="SSF161098">
    <property type="entry name" value="MetI-like"/>
    <property type="match status" value="1"/>
</dbReference>
<dbReference type="GO" id="GO:0055085">
    <property type="term" value="P:transmembrane transport"/>
    <property type="evidence" value="ECO:0007669"/>
    <property type="project" value="InterPro"/>
</dbReference>
<evidence type="ECO:0000256" key="5">
    <source>
        <dbReference type="ARBA" id="ARBA00022989"/>
    </source>
</evidence>
<dbReference type="AlphaFoldDB" id="A0A7Y6IR33"/>
<evidence type="ECO:0000313" key="10">
    <source>
        <dbReference type="Proteomes" id="UP000546126"/>
    </source>
</evidence>
<dbReference type="EMBL" id="JABWGO010000004">
    <property type="protein sequence ID" value="NUW42523.1"/>
    <property type="molecule type" value="Genomic_DNA"/>
</dbReference>
<dbReference type="InterPro" id="IPR050809">
    <property type="entry name" value="UgpAE/MalFG_permease"/>
</dbReference>
<keyword evidence="10" id="KW-1185">Reference proteome</keyword>
<feature type="transmembrane region" description="Helical" evidence="7">
    <location>
        <begin position="129"/>
        <end position="149"/>
    </location>
</feature>
<dbReference type="PROSITE" id="PS50928">
    <property type="entry name" value="ABC_TM1"/>
    <property type="match status" value="1"/>
</dbReference>
<comment type="similarity">
    <text evidence="7">Belongs to the binding-protein-dependent transport system permease family.</text>
</comment>
<comment type="subcellular location">
    <subcellularLocation>
        <location evidence="1 7">Cell membrane</location>
        <topology evidence="1 7">Multi-pass membrane protein</topology>
    </subcellularLocation>
</comment>
<sequence>MTVTASDTALRAPSAGRRAKVPRGALQGERRRLYLPMLLPALIAYLVFFVLPSLFGVVLSFAEWSGLGTELSWVGFSNYVSMAGSELFRASFVQTLILTLVVGLALFLIAGASMIVLRTARGSAFIRAAVFLPFMISPIAVGLAVSFLFNPDGLINTVLGALGLSELRQPWLAPELIFNVIMAGVVWSAAGFYVVLVMSAVDGIPPSYYEVARIEGASELQQFRYVTLPLTRDMLAIAASLWAIAGIKTFEIVIAFVGTAGTPPPEARTLAVEQYLRVTGGREGGLAQLGEAAAIGIVMTVITAVLIVLSRRIQRRERLELA</sequence>
<dbReference type="InterPro" id="IPR000515">
    <property type="entry name" value="MetI-like"/>
</dbReference>
<dbReference type="Proteomes" id="UP000546126">
    <property type="component" value="Unassembled WGS sequence"/>
</dbReference>
<evidence type="ECO:0000259" key="8">
    <source>
        <dbReference type="PROSITE" id="PS50928"/>
    </source>
</evidence>
<name>A0A7Y6IR33_9ACTN</name>
<keyword evidence="6 7" id="KW-0472">Membrane</keyword>
<dbReference type="CDD" id="cd06261">
    <property type="entry name" value="TM_PBP2"/>
    <property type="match status" value="1"/>
</dbReference>
<dbReference type="Gene3D" id="1.10.3720.10">
    <property type="entry name" value="MetI-like"/>
    <property type="match status" value="1"/>
</dbReference>
<evidence type="ECO:0000313" key="9">
    <source>
        <dbReference type="EMBL" id="NUW42523.1"/>
    </source>
</evidence>
<keyword evidence="2 7" id="KW-0813">Transport</keyword>
<dbReference type="PANTHER" id="PTHR43227:SF11">
    <property type="entry name" value="BLL4140 PROTEIN"/>
    <property type="match status" value="1"/>
</dbReference>
<gene>
    <name evidence="9" type="ORF">HT134_20610</name>
</gene>